<proteinExistence type="predicted"/>
<evidence type="ECO:0000313" key="2">
    <source>
        <dbReference type="EMBL" id="OMO54575.1"/>
    </source>
</evidence>
<name>A0A1R3G904_9ROSI</name>
<sequence>MIAVKFIFNRVGTLEPSSFHTPYMDNKHASENAKETTERMTLWTLSSSENRHPEDYKQEEVADGVAEKLAANDGQDNATFNKLLQVLKSKKNQI</sequence>
<accession>A0A1R3G904</accession>
<dbReference type="AlphaFoldDB" id="A0A1R3G904"/>
<dbReference type="EMBL" id="AWUE01023217">
    <property type="protein sequence ID" value="OMO54575.1"/>
    <property type="molecule type" value="Genomic_DNA"/>
</dbReference>
<dbReference type="Proteomes" id="UP000187203">
    <property type="component" value="Unassembled WGS sequence"/>
</dbReference>
<evidence type="ECO:0000313" key="3">
    <source>
        <dbReference type="Proteomes" id="UP000187203"/>
    </source>
</evidence>
<gene>
    <name evidence="2" type="ORF">COLO4_36405</name>
</gene>
<protein>
    <submittedName>
        <fullName evidence="2">Uncharacterized protein</fullName>
    </submittedName>
</protein>
<feature type="region of interest" description="Disordered" evidence="1">
    <location>
        <begin position="18"/>
        <end position="39"/>
    </location>
</feature>
<reference evidence="3" key="1">
    <citation type="submission" date="2013-09" db="EMBL/GenBank/DDBJ databases">
        <title>Corchorus olitorius genome sequencing.</title>
        <authorList>
            <person name="Alam M."/>
            <person name="Haque M.S."/>
            <person name="Islam M.S."/>
            <person name="Emdad E.M."/>
            <person name="Islam M.M."/>
            <person name="Ahmed B."/>
            <person name="Halim A."/>
            <person name="Hossen Q.M.M."/>
            <person name="Hossain M.Z."/>
            <person name="Ahmed R."/>
            <person name="Khan M.M."/>
            <person name="Islam R."/>
            <person name="Rashid M.M."/>
            <person name="Khan S.A."/>
            <person name="Rahman M.S."/>
            <person name="Alam M."/>
            <person name="Yahiya A.S."/>
            <person name="Khan M.S."/>
            <person name="Azam M.S."/>
            <person name="Haque T."/>
            <person name="Lashkar M.Z.H."/>
            <person name="Akhand A.I."/>
            <person name="Morshed G."/>
            <person name="Roy S."/>
            <person name="Uddin K.S."/>
            <person name="Rabeya T."/>
            <person name="Hossain A.S."/>
            <person name="Chowdhury A."/>
            <person name="Snigdha A.R."/>
            <person name="Mortoza M.S."/>
            <person name="Matin S.A."/>
            <person name="Hoque S.M.E."/>
            <person name="Islam M.K."/>
            <person name="Roy D.K."/>
            <person name="Haider R."/>
            <person name="Moosa M.M."/>
            <person name="Elias S.M."/>
            <person name="Hasan A.M."/>
            <person name="Jahan S."/>
            <person name="Shafiuddin M."/>
            <person name="Mahmood N."/>
            <person name="Shommy N.S."/>
        </authorList>
    </citation>
    <scope>NUCLEOTIDE SEQUENCE [LARGE SCALE GENOMIC DNA]</scope>
    <source>
        <strain evidence="3">cv. O-4</strain>
    </source>
</reference>
<feature type="compositionally biased region" description="Basic and acidic residues" evidence="1">
    <location>
        <begin position="25"/>
        <end position="38"/>
    </location>
</feature>
<organism evidence="2 3">
    <name type="scientific">Corchorus olitorius</name>
    <dbReference type="NCBI Taxonomy" id="93759"/>
    <lineage>
        <taxon>Eukaryota</taxon>
        <taxon>Viridiplantae</taxon>
        <taxon>Streptophyta</taxon>
        <taxon>Embryophyta</taxon>
        <taxon>Tracheophyta</taxon>
        <taxon>Spermatophyta</taxon>
        <taxon>Magnoliopsida</taxon>
        <taxon>eudicotyledons</taxon>
        <taxon>Gunneridae</taxon>
        <taxon>Pentapetalae</taxon>
        <taxon>rosids</taxon>
        <taxon>malvids</taxon>
        <taxon>Malvales</taxon>
        <taxon>Malvaceae</taxon>
        <taxon>Grewioideae</taxon>
        <taxon>Apeibeae</taxon>
        <taxon>Corchorus</taxon>
    </lineage>
</organism>
<evidence type="ECO:0000256" key="1">
    <source>
        <dbReference type="SAM" id="MobiDB-lite"/>
    </source>
</evidence>
<comment type="caution">
    <text evidence="2">The sequence shown here is derived from an EMBL/GenBank/DDBJ whole genome shotgun (WGS) entry which is preliminary data.</text>
</comment>
<keyword evidence="3" id="KW-1185">Reference proteome</keyword>